<evidence type="ECO:0008006" key="3">
    <source>
        <dbReference type="Google" id="ProtNLM"/>
    </source>
</evidence>
<sequence>MFAEFHRTLAPGGYLLWGDYVGNEHLQPTHGYGRPVSYESYLLPLDRMVDLMEQAGLVVTARLEQQPAGQMGRWDHARQMPTALQHLRLDLRASGQDVVAARGVRRLVEAVLLSKTLMD</sequence>
<dbReference type="Proteomes" id="UP001232755">
    <property type="component" value="Unassembled WGS sequence"/>
</dbReference>
<evidence type="ECO:0000313" key="2">
    <source>
        <dbReference type="Proteomes" id="UP001232755"/>
    </source>
</evidence>
<accession>A0ABU0QEN0</accession>
<reference evidence="1 2" key="1">
    <citation type="submission" date="2023-07" db="EMBL/GenBank/DDBJ databases">
        <title>Comparative genomics of wheat-associated soil bacteria to identify genetic determinants of phenazine resistance.</title>
        <authorList>
            <person name="Mouncey N."/>
        </authorList>
    </citation>
    <scope>NUCLEOTIDE SEQUENCE [LARGE SCALE GENOMIC DNA]</scope>
    <source>
        <strain evidence="1 2">B3I12</strain>
    </source>
</reference>
<dbReference type="InterPro" id="IPR029063">
    <property type="entry name" value="SAM-dependent_MTases_sf"/>
</dbReference>
<keyword evidence="2" id="KW-1185">Reference proteome</keyword>
<gene>
    <name evidence="1" type="ORF">QF034_000074</name>
</gene>
<name>A0ABU0QEN0_9ACTN</name>
<dbReference type="EMBL" id="JAUSYP010000001">
    <property type="protein sequence ID" value="MDQ0745843.1"/>
    <property type="molecule type" value="Genomic_DNA"/>
</dbReference>
<dbReference type="Gene3D" id="3.40.50.150">
    <property type="entry name" value="Vaccinia Virus protein VP39"/>
    <property type="match status" value="1"/>
</dbReference>
<proteinExistence type="predicted"/>
<organism evidence="1 2">
    <name type="scientific">Streptomyces africanus</name>
    <dbReference type="NCBI Taxonomy" id="231024"/>
    <lineage>
        <taxon>Bacteria</taxon>
        <taxon>Bacillati</taxon>
        <taxon>Actinomycetota</taxon>
        <taxon>Actinomycetes</taxon>
        <taxon>Kitasatosporales</taxon>
        <taxon>Streptomycetaceae</taxon>
        <taxon>Streptomyces</taxon>
    </lineage>
</organism>
<evidence type="ECO:0000313" key="1">
    <source>
        <dbReference type="EMBL" id="MDQ0745843.1"/>
    </source>
</evidence>
<comment type="caution">
    <text evidence="1">The sequence shown here is derived from an EMBL/GenBank/DDBJ whole genome shotgun (WGS) entry which is preliminary data.</text>
</comment>
<dbReference type="SUPFAM" id="SSF53335">
    <property type="entry name" value="S-adenosyl-L-methionine-dependent methyltransferases"/>
    <property type="match status" value="1"/>
</dbReference>
<protein>
    <recommendedName>
        <fullName evidence="3">Methyltransferase</fullName>
    </recommendedName>
</protein>